<keyword evidence="5" id="KW-1185">Reference proteome</keyword>
<dbReference type="SUPFAM" id="SSF52172">
    <property type="entry name" value="CheY-like"/>
    <property type="match status" value="1"/>
</dbReference>
<evidence type="ECO:0000313" key="5">
    <source>
        <dbReference type="Proteomes" id="UP001272242"/>
    </source>
</evidence>
<evidence type="ECO:0000256" key="2">
    <source>
        <dbReference type="PROSITE-ProRule" id="PRU00169"/>
    </source>
</evidence>
<evidence type="ECO:0000313" key="4">
    <source>
        <dbReference type="EMBL" id="MDY3559820.1"/>
    </source>
</evidence>
<dbReference type="InterPro" id="IPR001789">
    <property type="entry name" value="Sig_transdc_resp-reg_receiver"/>
</dbReference>
<dbReference type="EMBL" id="JAXBLV010000144">
    <property type="protein sequence ID" value="MDY3559820.1"/>
    <property type="molecule type" value="Genomic_DNA"/>
</dbReference>
<dbReference type="PROSITE" id="PS50110">
    <property type="entry name" value="RESPONSE_REGULATORY"/>
    <property type="match status" value="1"/>
</dbReference>
<reference evidence="5" key="1">
    <citation type="journal article" date="2023" name="Mar. Drugs">
        <title>Gemmata algarum, a Novel Planctomycete Isolated from an Algal Mat, Displays Antimicrobial Activity.</title>
        <authorList>
            <person name="Kumar G."/>
            <person name="Kallscheuer N."/>
            <person name="Kashif M."/>
            <person name="Ahamad S."/>
            <person name="Jagadeeshwari U."/>
            <person name="Pannikurungottu S."/>
            <person name="Haufschild T."/>
            <person name="Kabuu M."/>
            <person name="Sasikala C."/>
            <person name="Jogler C."/>
            <person name="Ramana C."/>
        </authorList>
    </citation>
    <scope>NUCLEOTIDE SEQUENCE [LARGE SCALE GENOMIC DNA]</scope>
    <source>
        <strain evidence="5">JC673</strain>
    </source>
</reference>
<dbReference type="SMART" id="SM00448">
    <property type="entry name" value="REC"/>
    <property type="match status" value="1"/>
</dbReference>
<gene>
    <name evidence="4" type="ORF">R5W23_000992</name>
</gene>
<dbReference type="Pfam" id="PF00072">
    <property type="entry name" value="Response_reg"/>
    <property type="match status" value="1"/>
</dbReference>
<feature type="domain" description="Response regulatory" evidence="3">
    <location>
        <begin position="20"/>
        <end position="136"/>
    </location>
</feature>
<feature type="modified residue" description="4-aspartylphosphate" evidence="2">
    <location>
        <position position="71"/>
    </location>
</feature>
<organism evidence="4 5">
    <name type="scientific">Gemmata algarum</name>
    <dbReference type="NCBI Taxonomy" id="2975278"/>
    <lineage>
        <taxon>Bacteria</taxon>
        <taxon>Pseudomonadati</taxon>
        <taxon>Planctomycetota</taxon>
        <taxon>Planctomycetia</taxon>
        <taxon>Gemmatales</taxon>
        <taxon>Gemmataceae</taxon>
        <taxon>Gemmata</taxon>
    </lineage>
</organism>
<evidence type="ECO:0000259" key="3">
    <source>
        <dbReference type="PROSITE" id="PS50110"/>
    </source>
</evidence>
<accession>A0ABU5EXE9</accession>
<dbReference type="Gene3D" id="3.40.50.2300">
    <property type="match status" value="1"/>
</dbReference>
<dbReference type="InterPro" id="IPR011006">
    <property type="entry name" value="CheY-like_superfamily"/>
</dbReference>
<dbReference type="PANTHER" id="PTHR44591">
    <property type="entry name" value="STRESS RESPONSE REGULATOR PROTEIN 1"/>
    <property type="match status" value="1"/>
</dbReference>
<evidence type="ECO:0000256" key="1">
    <source>
        <dbReference type="ARBA" id="ARBA00022553"/>
    </source>
</evidence>
<sequence length="142" mass="15346">MMSHETLYRSAQPPPAHRRAILVAEDDDAVREFVRIVLEQANFRVSTAPNGRAAGDLFDADPLAFDMLLTDVVMPLATGVELAARVRAARPELPVLFMSAFPGSPGLAPCPLPPGTVLLEKPFSLVQLIERVRATLTTDEAA</sequence>
<dbReference type="PANTHER" id="PTHR44591:SF21">
    <property type="entry name" value="TWO-COMPONENT RESPONSE REGULATOR"/>
    <property type="match status" value="1"/>
</dbReference>
<comment type="caution">
    <text evidence="4">The sequence shown here is derived from an EMBL/GenBank/DDBJ whole genome shotgun (WGS) entry which is preliminary data.</text>
</comment>
<proteinExistence type="predicted"/>
<dbReference type="InterPro" id="IPR050595">
    <property type="entry name" value="Bact_response_regulator"/>
</dbReference>
<dbReference type="Proteomes" id="UP001272242">
    <property type="component" value="Unassembled WGS sequence"/>
</dbReference>
<protein>
    <submittedName>
        <fullName evidence="4">Response regulator</fullName>
    </submittedName>
</protein>
<keyword evidence="1 2" id="KW-0597">Phosphoprotein</keyword>
<name>A0ABU5EXE9_9BACT</name>
<dbReference type="RefSeq" id="WP_320686512.1">
    <property type="nucleotide sequence ID" value="NZ_JAXBLV010000144.1"/>
</dbReference>